<dbReference type="GO" id="GO:0009279">
    <property type="term" value="C:cell outer membrane"/>
    <property type="evidence" value="ECO:0007669"/>
    <property type="project" value="UniProtKB-SubCell"/>
</dbReference>
<proteinExistence type="predicted"/>
<sequence length="813" mass="89307">MRPSLFPAFAQASRLALRLLICLLVCVSAAAQAQTTITGRVLDQQKQEGLGFANVVLKAAGAESVVQTALADENGRFSLKNVKPGSYQLQVLMIGFVTHVQAVPLPAGTPSLDLGTLGLAATAQKLGEVVVTGQRPLIEQKPDRMTMNVDGSILAAGNDAYDILAAAPSVQLIDGRLTFRGKGNVLILLNGKRLPSGTNLETLLASIPGDQIERIELISNPSAKYDADASGGVIEIYTKRAKELGWTANLGANFRQGYRTGAGLNGGVRVSTPKLDLAVNGSFNRRGGFERSTSERTIYEGLTPAAGLAQRGDLNKTILNSSFSASLNYHFSANTTLGFDVDVLQSSLDGAGWTQSYLTQGNGLTTSRMQESVLLQDAFSNYTLFYKHKLDSLGSALLLTSNYATYQNKQQQTFDQLLQGPQDSAVASTFRNFIPATYHISTTAADYTKVWNPNTRLEAGLKYTDTRNQSRQNAATLTDGNWVAQALSPFSKLGYQERVAASYFSLNHTIGKLGLQGGLRAERTHYGVVSGIDSSYFNLFPNLRADYKVSDDFTTSLAYAKNIRRPAYESLIPYERFQDTYSTSRGNASLRPEYMHSFSWNNLYKGFGLQLAYTQTVGAISSVYLYDAATLRLTTTQQNLAQRHLATATFTAPFAPAKWWTMNNSANVFYQELNFPNPLDNSMHLTKRKTYYMLSSDNTLTWGKGWSVRVYGLYNSPSMNGLFDWDAYSYVSVGVKKTFLNKRASLNLSVADLFYDTNPRVSSTIVPVVLSELYRNDTRQVRLAFTFNFGKADLKSKRVETKSNADERGRLGM</sequence>
<evidence type="ECO:0000256" key="1">
    <source>
        <dbReference type="ARBA" id="ARBA00004442"/>
    </source>
</evidence>
<dbReference type="InterPro" id="IPR037066">
    <property type="entry name" value="Plug_dom_sf"/>
</dbReference>
<dbReference type="InterPro" id="IPR012910">
    <property type="entry name" value="Plug_dom"/>
</dbReference>
<dbReference type="GO" id="GO:0030246">
    <property type="term" value="F:carbohydrate binding"/>
    <property type="evidence" value="ECO:0007669"/>
    <property type="project" value="InterPro"/>
</dbReference>
<dbReference type="PANTHER" id="PTHR40980:SF4">
    <property type="entry name" value="TONB-DEPENDENT RECEPTOR-LIKE BETA-BARREL DOMAIN-CONTAINING PROTEIN"/>
    <property type="match status" value="1"/>
</dbReference>
<dbReference type="Gene3D" id="2.60.40.1120">
    <property type="entry name" value="Carboxypeptidase-like, regulatory domain"/>
    <property type="match status" value="1"/>
</dbReference>
<dbReference type="Pfam" id="PF14905">
    <property type="entry name" value="OMP_b-brl_3"/>
    <property type="match status" value="1"/>
</dbReference>
<comment type="subcellular location">
    <subcellularLocation>
        <location evidence="1">Cell outer membrane</location>
    </subcellularLocation>
</comment>
<evidence type="ECO:0000313" key="8">
    <source>
        <dbReference type="Proteomes" id="UP000194873"/>
    </source>
</evidence>
<evidence type="ECO:0000256" key="3">
    <source>
        <dbReference type="ARBA" id="ARBA00023237"/>
    </source>
</evidence>
<dbReference type="Gene3D" id="2.170.130.10">
    <property type="entry name" value="TonB-dependent receptor, plug domain"/>
    <property type="match status" value="1"/>
</dbReference>
<keyword evidence="4" id="KW-0732">Signal</keyword>
<dbReference type="InterPro" id="IPR036942">
    <property type="entry name" value="Beta-barrel_TonB_sf"/>
</dbReference>
<evidence type="ECO:0000259" key="6">
    <source>
        <dbReference type="Pfam" id="PF14905"/>
    </source>
</evidence>
<dbReference type="InterPro" id="IPR041700">
    <property type="entry name" value="OMP_b-brl_3"/>
</dbReference>
<dbReference type="InterPro" id="IPR013784">
    <property type="entry name" value="Carb-bd-like_fold"/>
</dbReference>
<evidence type="ECO:0000313" key="7">
    <source>
        <dbReference type="EMBL" id="OUJ73233.1"/>
    </source>
</evidence>
<evidence type="ECO:0000256" key="4">
    <source>
        <dbReference type="SAM" id="SignalP"/>
    </source>
</evidence>
<gene>
    <name evidence="7" type="ORF">BXP70_15530</name>
</gene>
<comment type="caution">
    <text evidence="7">The sequence shown here is derived from an EMBL/GenBank/DDBJ whole genome shotgun (WGS) entry which is preliminary data.</text>
</comment>
<name>A0A243WDR2_9BACT</name>
<dbReference type="SUPFAM" id="SSF56935">
    <property type="entry name" value="Porins"/>
    <property type="match status" value="1"/>
</dbReference>
<accession>A0A243WDR2</accession>
<evidence type="ECO:0000256" key="2">
    <source>
        <dbReference type="ARBA" id="ARBA00023136"/>
    </source>
</evidence>
<evidence type="ECO:0008006" key="9">
    <source>
        <dbReference type="Google" id="ProtNLM"/>
    </source>
</evidence>
<feature type="domain" description="Outer membrane protein beta-barrel" evidence="6">
    <location>
        <begin position="388"/>
        <end position="787"/>
    </location>
</feature>
<dbReference type="OrthoDB" id="720889at2"/>
<protein>
    <recommendedName>
        <fullName evidence="9">Outer membrane protein beta-barrel domain-containing protein</fullName>
    </recommendedName>
</protein>
<dbReference type="RefSeq" id="WP_086594996.1">
    <property type="nucleotide sequence ID" value="NZ_MTSE01000007.1"/>
</dbReference>
<dbReference type="Pfam" id="PF07715">
    <property type="entry name" value="Plug"/>
    <property type="match status" value="1"/>
</dbReference>
<feature type="domain" description="TonB-dependent receptor plug" evidence="5">
    <location>
        <begin position="158"/>
        <end position="233"/>
    </location>
</feature>
<keyword evidence="2" id="KW-0472">Membrane</keyword>
<feature type="signal peptide" evidence="4">
    <location>
        <begin position="1"/>
        <end position="33"/>
    </location>
</feature>
<dbReference type="Proteomes" id="UP000194873">
    <property type="component" value="Unassembled WGS sequence"/>
</dbReference>
<organism evidence="7 8">
    <name type="scientific">Hymenobacter crusticola</name>
    <dbReference type="NCBI Taxonomy" id="1770526"/>
    <lineage>
        <taxon>Bacteria</taxon>
        <taxon>Pseudomonadati</taxon>
        <taxon>Bacteroidota</taxon>
        <taxon>Cytophagia</taxon>
        <taxon>Cytophagales</taxon>
        <taxon>Hymenobacteraceae</taxon>
        <taxon>Hymenobacter</taxon>
    </lineage>
</organism>
<dbReference type="EMBL" id="MTSE01000007">
    <property type="protein sequence ID" value="OUJ73233.1"/>
    <property type="molecule type" value="Genomic_DNA"/>
</dbReference>
<dbReference type="PANTHER" id="PTHR40980">
    <property type="entry name" value="PLUG DOMAIN-CONTAINING PROTEIN"/>
    <property type="match status" value="1"/>
</dbReference>
<feature type="chain" id="PRO_5013349171" description="Outer membrane protein beta-barrel domain-containing protein" evidence="4">
    <location>
        <begin position="34"/>
        <end position="813"/>
    </location>
</feature>
<reference evidence="7 8" key="1">
    <citation type="submission" date="2017-01" db="EMBL/GenBank/DDBJ databases">
        <title>A new Hymenobacter.</title>
        <authorList>
            <person name="Liang Y."/>
            <person name="Feng F."/>
        </authorList>
    </citation>
    <scope>NUCLEOTIDE SEQUENCE [LARGE SCALE GENOMIC DNA]</scope>
    <source>
        <strain evidence="7">MIMBbqt21</strain>
    </source>
</reference>
<keyword evidence="3" id="KW-0998">Cell outer membrane</keyword>
<dbReference type="AlphaFoldDB" id="A0A243WDR2"/>
<evidence type="ECO:0000259" key="5">
    <source>
        <dbReference type="Pfam" id="PF07715"/>
    </source>
</evidence>
<keyword evidence="8" id="KW-1185">Reference proteome</keyword>
<dbReference type="Gene3D" id="2.40.170.20">
    <property type="entry name" value="TonB-dependent receptor, beta-barrel domain"/>
    <property type="match status" value="1"/>
</dbReference>
<dbReference type="Pfam" id="PF13620">
    <property type="entry name" value="CarboxypepD_reg"/>
    <property type="match status" value="1"/>
</dbReference>
<dbReference type="SUPFAM" id="SSF49452">
    <property type="entry name" value="Starch-binding domain-like"/>
    <property type="match status" value="1"/>
</dbReference>